<protein>
    <submittedName>
        <fullName evidence="1">Unannotated protein</fullName>
    </submittedName>
</protein>
<sequence length="230" mass="24785">MAATAGRLIGIDGYRGGWVGAAWFDGRLEWRTARVGSFSDLIADAEWACVDMPVGLTDRGWRACDVRAKELLGTARSRVFMTPPRAVVDLGLSAPNVDAQRLARELTGQGVSRQALALSSRILDVDSCLPDSRILEVHPELSFQRMAGRVLPSKKEARGIACRIESLLSSMTDVDTLAALQCAPPDAPIDDCLDALAALWTARRHAQGQSTAILEDPDIDARGTAMQMAI</sequence>
<accession>A0A6J7E3R4</accession>
<organism evidence="1">
    <name type="scientific">freshwater metagenome</name>
    <dbReference type="NCBI Taxonomy" id="449393"/>
    <lineage>
        <taxon>unclassified sequences</taxon>
        <taxon>metagenomes</taxon>
        <taxon>ecological metagenomes</taxon>
    </lineage>
</organism>
<dbReference type="EMBL" id="CAFBLS010000105">
    <property type="protein sequence ID" value="CAB4875885.1"/>
    <property type="molecule type" value="Genomic_DNA"/>
</dbReference>
<reference evidence="1" key="1">
    <citation type="submission" date="2020-05" db="EMBL/GenBank/DDBJ databases">
        <authorList>
            <person name="Chiriac C."/>
            <person name="Salcher M."/>
            <person name="Ghai R."/>
            <person name="Kavagutti S V."/>
        </authorList>
    </citation>
    <scope>NUCLEOTIDE SEQUENCE</scope>
</reference>
<dbReference type="Pfam" id="PF04250">
    <property type="entry name" value="DUF429"/>
    <property type="match status" value="1"/>
</dbReference>
<evidence type="ECO:0000313" key="1">
    <source>
        <dbReference type="EMBL" id="CAB4875885.1"/>
    </source>
</evidence>
<dbReference type="AlphaFoldDB" id="A0A6J7E3R4"/>
<name>A0A6J7E3R4_9ZZZZ</name>
<dbReference type="InterPro" id="IPR007362">
    <property type="entry name" value="DUF429"/>
</dbReference>
<proteinExistence type="predicted"/>
<gene>
    <name evidence="1" type="ORF">UFOPK3402_00954</name>
</gene>